<reference evidence="2" key="2">
    <citation type="journal article" date="2015" name="Data Brief">
        <title>Shoot transcriptome of the giant reed, Arundo donax.</title>
        <authorList>
            <person name="Barrero R.A."/>
            <person name="Guerrero F.D."/>
            <person name="Moolhuijzen P."/>
            <person name="Goolsby J.A."/>
            <person name="Tidwell J."/>
            <person name="Bellgard S.E."/>
            <person name="Bellgard M.I."/>
        </authorList>
    </citation>
    <scope>NUCLEOTIDE SEQUENCE</scope>
    <source>
        <tissue evidence="2">Shoot tissue taken approximately 20 cm above the soil surface</tissue>
    </source>
</reference>
<protein>
    <submittedName>
        <fullName evidence="2">Uncharacterized protein</fullName>
    </submittedName>
</protein>
<sequence length="154" mass="15688">MGSSSAARSRSARSTATPSSPSTSAAAVLRPPRSTCSTRCRTGPTPPGTPPSPAASAAGFMVPRSAFCGTCVSVRSRLAGSRSPASPRRASAGAGRKARHAAPPFTRSHTGPGSWATSTSGRRSYTCTVPVGLYQMRRGCSGKCPSEMSCPGQR</sequence>
<dbReference type="AlphaFoldDB" id="A0A0A8ZPC4"/>
<feature type="region of interest" description="Disordered" evidence="1">
    <location>
        <begin position="76"/>
        <end position="122"/>
    </location>
</feature>
<feature type="region of interest" description="Disordered" evidence="1">
    <location>
        <begin position="1"/>
        <end position="57"/>
    </location>
</feature>
<proteinExistence type="predicted"/>
<reference evidence="2" key="1">
    <citation type="submission" date="2014-09" db="EMBL/GenBank/DDBJ databases">
        <authorList>
            <person name="Magalhaes I.L.F."/>
            <person name="Oliveira U."/>
            <person name="Santos F.R."/>
            <person name="Vidigal T.H.D.A."/>
            <person name="Brescovit A.D."/>
            <person name="Santos A.J."/>
        </authorList>
    </citation>
    <scope>NUCLEOTIDE SEQUENCE</scope>
    <source>
        <tissue evidence="2">Shoot tissue taken approximately 20 cm above the soil surface</tissue>
    </source>
</reference>
<feature type="compositionally biased region" description="Polar residues" evidence="1">
    <location>
        <begin position="107"/>
        <end position="122"/>
    </location>
</feature>
<evidence type="ECO:0000313" key="2">
    <source>
        <dbReference type="EMBL" id="JAD41284.1"/>
    </source>
</evidence>
<feature type="compositionally biased region" description="Low complexity" evidence="1">
    <location>
        <begin position="1"/>
        <end position="43"/>
    </location>
</feature>
<evidence type="ECO:0000256" key="1">
    <source>
        <dbReference type="SAM" id="MobiDB-lite"/>
    </source>
</evidence>
<dbReference type="EMBL" id="GBRH01256611">
    <property type="protein sequence ID" value="JAD41284.1"/>
    <property type="molecule type" value="Transcribed_RNA"/>
</dbReference>
<feature type="compositionally biased region" description="Pro residues" evidence="1">
    <location>
        <begin position="44"/>
        <end position="53"/>
    </location>
</feature>
<organism evidence="2">
    <name type="scientific">Arundo donax</name>
    <name type="common">Giant reed</name>
    <name type="synonym">Donax arundinaceus</name>
    <dbReference type="NCBI Taxonomy" id="35708"/>
    <lineage>
        <taxon>Eukaryota</taxon>
        <taxon>Viridiplantae</taxon>
        <taxon>Streptophyta</taxon>
        <taxon>Embryophyta</taxon>
        <taxon>Tracheophyta</taxon>
        <taxon>Spermatophyta</taxon>
        <taxon>Magnoliopsida</taxon>
        <taxon>Liliopsida</taxon>
        <taxon>Poales</taxon>
        <taxon>Poaceae</taxon>
        <taxon>PACMAD clade</taxon>
        <taxon>Arundinoideae</taxon>
        <taxon>Arundineae</taxon>
        <taxon>Arundo</taxon>
    </lineage>
</organism>
<accession>A0A0A8ZPC4</accession>
<feature type="compositionally biased region" description="Low complexity" evidence="1">
    <location>
        <begin position="76"/>
        <end position="95"/>
    </location>
</feature>
<name>A0A0A8ZPC4_ARUDO</name>